<sequence>MKKRWLSIAAAGALVGLLLAGCSSQKANNVHSDSNHSEHNHSYKDGTYTAKSSPDERGAVGEITLTIQQGKIAKADYRGIQKDGKVKDIDYGKTSGKIENPEFYQKAQQGVKGAATYGPKLIETQNVDRVDSISGATVSHKQFIEAVKIALDQAK</sequence>
<feature type="compositionally biased region" description="Basic and acidic residues" evidence="1">
    <location>
        <begin position="33"/>
        <end position="44"/>
    </location>
</feature>
<dbReference type="PROSITE" id="PS51257">
    <property type="entry name" value="PROKAR_LIPOPROTEIN"/>
    <property type="match status" value="1"/>
</dbReference>
<dbReference type="SMART" id="SM00900">
    <property type="entry name" value="FMN_bind"/>
    <property type="match status" value="1"/>
</dbReference>
<dbReference type="GO" id="GO:0016020">
    <property type="term" value="C:membrane"/>
    <property type="evidence" value="ECO:0007669"/>
    <property type="project" value="InterPro"/>
</dbReference>
<dbReference type="Gene3D" id="3.90.1010.20">
    <property type="match status" value="1"/>
</dbReference>
<proteinExistence type="predicted"/>
<dbReference type="GO" id="GO:0010181">
    <property type="term" value="F:FMN binding"/>
    <property type="evidence" value="ECO:0007669"/>
    <property type="project" value="InterPro"/>
</dbReference>
<evidence type="ECO:0000256" key="1">
    <source>
        <dbReference type="SAM" id="MobiDB-lite"/>
    </source>
</evidence>
<evidence type="ECO:0000259" key="3">
    <source>
        <dbReference type="SMART" id="SM00900"/>
    </source>
</evidence>
<gene>
    <name evidence="4" type="ORF">SAMN04490355_103025</name>
</gene>
<keyword evidence="2" id="KW-0732">Signal</keyword>
<feature type="domain" description="FMN-binding" evidence="3">
    <location>
        <begin position="70"/>
        <end position="154"/>
    </location>
</feature>
<keyword evidence="5" id="KW-1185">Reference proteome</keyword>
<reference evidence="5" key="1">
    <citation type="submission" date="2016-10" db="EMBL/GenBank/DDBJ databases">
        <authorList>
            <person name="Varghese N."/>
            <person name="Submissions S."/>
        </authorList>
    </citation>
    <scope>NUCLEOTIDE SEQUENCE [LARGE SCALE GENOMIC DNA]</scope>
    <source>
        <strain evidence="5">DSM 13327</strain>
    </source>
</reference>
<dbReference type="AlphaFoldDB" id="A0A1I4M7D3"/>
<dbReference type="InterPro" id="IPR007329">
    <property type="entry name" value="FMN-bd"/>
</dbReference>
<keyword evidence="4" id="KW-0449">Lipoprotein</keyword>
<dbReference type="EMBL" id="FOTS01000030">
    <property type="protein sequence ID" value="SFL98955.1"/>
    <property type="molecule type" value="Genomic_DNA"/>
</dbReference>
<dbReference type="Pfam" id="PF04205">
    <property type="entry name" value="FMN_bind"/>
    <property type="match status" value="1"/>
</dbReference>
<evidence type="ECO:0000256" key="2">
    <source>
        <dbReference type="SAM" id="SignalP"/>
    </source>
</evidence>
<dbReference type="Proteomes" id="UP000199520">
    <property type="component" value="Unassembled WGS sequence"/>
</dbReference>
<dbReference type="OrthoDB" id="90011at2"/>
<organism evidence="4 5">
    <name type="scientific">Pelosinus propionicus DSM 13327</name>
    <dbReference type="NCBI Taxonomy" id="1123291"/>
    <lineage>
        <taxon>Bacteria</taxon>
        <taxon>Bacillati</taxon>
        <taxon>Bacillota</taxon>
        <taxon>Negativicutes</taxon>
        <taxon>Selenomonadales</taxon>
        <taxon>Sporomusaceae</taxon>
        <taxon>Pelosinus</taxon>
    </lineage>
</organism>
<evidence type="ECO:0000313" key="4">
    <source>
        <dbReference type="EMBL" id="SFL98955.1"/>
    </source>
</evidence>
<feature type="chain" id="PRO_5039595555" evidence="2">
    <location>
        <begin position="28"/>
        <end position="155"/>
    </location>
</feature>
<name>A0A1I4M7D3_9FIRM</name>
<feature type="signal peptide" evidence="2">
    <location>
        <begin position="1"/>
        <end position="27"/>
    </location>
</feature>
<dbReference type="RefSeq" id="WP_090939311.1">
    <property type="nucleotide sequence ID" value="NZ_FOTS01000030.1"/>
</dbReference>
<feature type="region of interest" description="Disordered" evidence="1">
    <location>
        <begin position="27"/>
        <end position="55"/>
    </location>
</feature>
<accession>A0A1I4M7D3</accession>
<dbReference type="STRING" id="1123291.SAMN04490355_103025"/>
<evidence type="ECO:0000313" key="5">
    <source>
        <dbReference type="Proteomes" id="UP000199520"/>
    </source>
</evidence>
<protein>
    <submittedName>
        <fullName evidence="4">Major membrane immunogen, membrane-anchored lipoprotein</fullName>
    </submittedName>
</protein>